<dbReference type="EC" id="2.3.2.27" evidence="8"/>
<keyword evidence="26" id="KW-0539">Nucleus</keyword>
<dbReference type="InterPro" id="IPR048254">
    <property type="entry name" value="CDP_ALCOHOL_P_TRANSF_CS"/>
</dbReference>
<dbReference type="EC" id="2.7.8.8" evidence="9"/>
<keyword evidence="19" id="KW-0862">Zinc</keyword>
<keyword evidence="27" id="KW-1208">Phospholipid metabolism</keyword>
<dbReference type="STRING" id="933852.A0A0C3BC39"/>
<dbReference type="InterPro" id="IPR011513">
    <property type="entry name" value="Nse1"/>
</dbReference>
<keyword evidence="24" id="KW-0234">DNA repair</keyword>
<dbReference type="OrthoDB" id="448573at2759"/>
<evidence type="ECO:0000313" key="32">
    <source>
        <dbReference type="EMBL" id="KIM29006.1"/>
    </source>
</evidence>
<evidence type="ECO:0000256" key="4">
    <source>
        <dbReference type="ARBA" id="ARBA00004477"/>
    </source>
</evidence>
<evidence type="ECO:0000256" key="18">
    <source>
        <dbReference type="ARBA" id="ARBA00022824"/>
    </source>
</evidence>
<evidence type="ECO:0000256" key="12">
    <source>
        <dbReference type="ARBA" id="ARBA00022679"/>
    </source>
</evidence>
<evidence type="ECO:0000256" key="26">
    <source>
        <dbReference type="ARBA" id="ARBA00023242"/>
    </source>
</evidence>
<keyword evidence="16" id="KW-0863">Zinc-finger</keyword>
<dbReference type="PANTHER" id="PTHR20973:SF0">
    <property type="entry name" value="NON-STRUCTURAL MAINTENANCE OF CHROMOSOMES ELEMENT 1 HOMOLOG"/>
    <property type="match status" value="1"/>
</dbReference>
<keyword evidence="25" id="KW-0594">Phospholipid biosynthesis</keyword>
<evidence type="ECO:0000256" key="14">
    <source>
        <dbReference type="ARBA" id="ARBA00022723"/>
    </source>
</evidence>
<keyword evidence="21" id="KW-0443">Lipid metabolism</keyword>
<keyword evidence="22" id="KW-0472">Membrane</keyword>
<evidence type="ECO:0000256" key="6">
    <source>
        <dbReference type="ARBA" id="ARBA00010258"/>
    </source>
</evidence>
<dbReference type="Pfam" id="PF01066">
    <property type="entry name" value="CDP-OH_P_transf"/>
    <property type="match status" value="1"/>
</dbReference>
<evidence type="ECO:0000256" key="24">
    <source>
        <dbReference type="ARBA" id="ARBA00023204"/>
    </source>
</evidence>
<dbReference type="GO" id="GO:0030915">
    <property type="term" value="C:Smc5-Smc6 complex"/>
    <property type="evidence" value="ECO:0007669"/>
    <property type="project" value="InterPro"/>
</dbReference>
<dbReference type="EMBL" id="KN824290">
    <property type="protein sequence ID" value="KIM29006.1"/>
    <property type="molecule type" value="Genomic_DNA"/>
</dbReference>
<dbReference type="InterPro" id="IPR000462">
    <property type="entry name" value="CDP-OH_P_trans"/>
</dbReference>
<dbReference type="PANTHER" id="PTHR20973">
    <property type="entry name" value="NON-SMC ELEMENT 1-RELATED"/>
    <property type="match status" value="1"/>
</dbReference>
<comment type="catalytic activity">
    <reaction evidence="1">
        <text>a CDP-1,2-diacyl-sn-glycerol + L-serine = a 1,2-diacyl-sn-glycero-3-phospho-L-serine + CMP + H(+)</text>
        <dbReference type="Rhea" id="RHEA:16913"/>
        <dbReference type="ChEBI" id="CHEBI:15378"/>
        <dbReference type="ChEBI" id="CHEBI:33384"/>
        <dbReference type="ChEBI" id="CHEBI:57262"/>
        <dbReference type="ChEBI" id="CHEBI:58332"/>
        <dbReference type="ChEBI" id="CHEBI:60377"/>
        <dbReference type="EC" id="2.7.8.8"/>
    </reaction>
</comment>
<evidence type="ECO:0000256" key="1">
    <source>
        <dbReference type="ARBA" id="ARBA00000287"/>
    </source>
</evidence>
<feature type="region of interest" description="Disordered" evidence="31">
    <location>
        <begin position="502"/>
        <end position="541"/>
    </location>
</feature>
<dbReference type="GO" id="GO:0003882">
    <property type="term" value="F:CDP-diacylglycerol-serine O-phosphatidyltransferase activity"/>
    <property type="evidence" value="ECO:0007669"/>
    <property type="project" value="UniProtKB-EC"/>
</dbReference>
<evidence type="ECO:0000256" key="28">
    <source>
        <dbReference type="ARBA" id="ARBA00032361"/>
    </source>
</evidence>
<dbReference type="Proteomes" id="UP000054097">
    <property type="component" value="Unassembled WGS sequence"/>
</dbReference>
<dbReference type="HOGENOM" id="CLU_503594_0_0_1"/>
<dbReference type="FunFam" id="1.20.120.1760:FF:000022">
    <property type="entry name" value="CDP-diacylglycerol--serine O-phosphatidyltransferase"/>
    <property type="match status" value="1"/>
</dbReference>
<comment type="subcellular location">
    <subcellularLocation>
        <location evidence="4">Endoplasmic reticulum membrane</location>
        <topology evidence="4">Multi-pass membrane protein</topology>
    </subcellularLocation>
    <subcellularLocation>
        <location evidence="3">Nucleus</location>
    </subcellularLocation>
</comment>
<gene>
    <name evidence="32" type="ORF">M408DRAFT_23223</name>
</gene>
<evidence type="ECO:0000256" key="10">
    <source>
        <dbReference type="ARBA" id="ARBA00017171"/>
    </source>
</evidence>
<name>A0A0C3BC39_SERVB</name>
<dbReference type="Gene3D" id="1.20.120.1760">
    <property type="match status" value="1"/>
</dbReference>
<evidence type="ECO:0000256" key="31">
    <source>
        <dbReference type="SAM" id="MobiDB-lite"/>
    </source>
</evidence>
<sequence>MSSQNAKAAKRPETKAEALQQYENSDGHFSLVRNFRLADLVTIMNGFCGAFSLFSSARYLISNDKADLWTALTYPLAGLMFDFLDGKVARWRKSASLLGQELDSLADLISFGVAPAMLAFVIGLRTWLDTVCLAGFICCGLARLARFNATVALIPKDDKGKSKYFEGVPIPSTLILVGLLAGWTQKGWIHTEQGVPLGVVSLWESKVGAGLNADIEAQFSREEIGTYINEINDTITPLSIEFKSRIDEVSGKRVWALVNTVDGEIAQLATEYTATEITYFKQLIDLIILAPADAFSVSSLAAIREVTNMKANMTKAQADAALQNFVANGWLYKSERGRYALSTRSLIELELYLRRTFEADVPECTHCTELCTLGYACNNDEIDVLADEDEDSGACKIYIHRHCYISLRRAATAANPLKCPACGSDWTTAPEEQGRANAKGKNKEKTGVKEIGEWSVPEGYEDAFRRRKRRSNAVSEEEEQDEDALAEKVGLVSVVDAVVEEEVLESDEPASPPAKTTGKRGKLVKKKEIKKSAVTDSEEED</sequence>
<evidence type="ECO:0000256" key="8">
    <source>
        <dbReference type="ARBA" id="ARBA00012483"/>
    </source>
</evidence>
<dbReference type="InterPro" id="IPR043130">
    <property type="entry name" value="CDP-OH_PTrfase_TM_dom"/>
</dbReference>
<evidence type="ECO:0000256" key="19">
    <source>
        <dbReference type="ARBA" id="ARBA00022833"/>
    </source>
</evidence>
<evidence type="ECO:0000256" key="27">
    <source>
        <dbReference type="ARBA" id="ARBA00023264"/>
    </source>
</evidence>
<comment type="catalytic activity">
    <reaction evidence="2">
        <text>S-ubiquitinyl-[E2 ubiquitin-conjugating enzyme]-L-cysteine + [acceptor protein]-L-lysine = [E2 ubiquitin-conjugating enzyme]-L-cysteine + N(6)-ubiquitinyl-[acceptor protein]-L-lysine.</text>
        <dbReference type="EC" id="2.3.2.27"/>
    </reaction>
</comment>
<dbReference type="Gene3D" id="1.10.10.10">
    <property type="entry name" value="Winged helix-like DNA-binding domain superfamily/Winged helix DNA-binding domain"/>
    <property type="match status" value="1"/>
</dbReference>
<dbReference type="Pfam" id="PF07574">
    <property type="entry name" value="SMC_Nse1"/>
    <property type="match status" value="1"/>
</dbReference>
<keyword evidence="23" id="KW-0233">DNA recombination</keyword>
<evidence type="ECO:0000256" key="13">
    <source>
        <dbReference type="ARBA" id="ARBA00022692"/>
    </source>
</evidence>
<evidence type="ECO:0000256" key="15">
    <source>
        <dbReference type="ARBA" id="ARBA00022763"/>
    </source>
</evidence>
<reference evidence="33" key="2">
    <citation type="submission" date="2015-01" db="EMBL/GenBank/DDBJ databases">
        <title>Evolutionary Origins and Diversification of the Mycorrhizal Mutualists.</title>
        <authorList>
            <consortium name="DOE Joint Genome Institute"/>
            <consortium name="Mycorrhizal Genomics Consortium"/>
            <person name="Kohler A."/>
            <person name="Kuo A."/>
            <person name="Nagy L.G."/>
            <person name="Floudas D."/>
            <person name="Copeland A."/>
            <person name="Barry K.W."/>
            <person name="Cichocki N."/>
            <person name="Veneault-Fourrey C."/>
            <person name="LaButti K."/>
            <person name="Lindquist E.A."/>
            <person name="Lipzen A."/>
            <person name="Lundell T."/>
            <person name="Morin E."/>
            <person name="Murat C."/>
            <person name="Riley R."/>
            <person name="Ohm R."/>
            <person name="Sun H."/>
            <person name="Tunlid A."/>
            <person name="Henrissat B."/>
            <person name="Grigoriev I.V."/>
            <person name="Hibbett D.S."/>
            <person name="Martin F."/>
        </authorList>
    </citation>
    <scope>NUCLEOTIDE SEQUENCE [LARGE SCALE GENOMIC DNA]</scope>
    <source>
        <strain evidence="33">MAFF 305830</strain>
    </source>
</reference>
<evidence type="ECO:0000256" key="17">
    <source>
        <dbReference type="ARBA" id="ARBA00022786"/>
    </source>
</evidence>
<dbReference type="InterPro" id="IPR036388">
    <property type="entry name" value="WH-like_DNA-bd_sf"/>
</dbReference>
<evidence type="ECO:0000256" key="22">
    <source>
        <dbReference type="ARBA" id="ARBA00023136"/>
    </source>
</evidence>
<dbReference type="FunFam" id="1.10.10.10:FF:000270">
    <property type="entry name" value="Non-structural maintenance of chromosomes element 1 homolog"/>
    <property type="match status" value="1"/>
</dbReference>
<evidence type="ECO:0000256" key="7">
    <source>
        <dbReference type="ARBA" id="ARBA00010441"/>
    </source>
</evidence>
<keyword evidence="12 30" id="KW-0808">Transferase</keyword>
<evidence type="ECO:0000256" key="11">
    <source>
        <dbReference type="ARBA" id="ARBA00022516"/>
    </source>
</evidence>
<evidence type="ECO:0000256" key="16">
    <source>
        <dbReference type="ARBA" id="ARBA00022771"/>
    </source>
</evidence>
<keyword evidence="14" id="KW-0479">Metal-binding</keyword>
<evidence type="ECO:0000256" key="9">
    <source>
        <dbReference type="ARBA" id="ARBA00013174"/>
    </source>
</evidence>
<dbReference type="InterPro" id="IPR004533">
    <property type="entry name" value="CDP-diaglyc--ser_O-PTrfase"/>
</dbReference>
<dbReference type="GO" id="GO:0008270">
    <property type="term" value="F:zinc ion binding"/>
    <property type="evidence" value="ECO:0007669"/>
    <property type="project" value="UniProtKB-KW"/>
</dbReference>
<keyword evidence="20" id="KW-1133">Transmembrane helix</keyword>
<dbReference type="Gene3D" id="3.90.1150.220">
    <property type="match status" value="1"/>
</dbReference>
<keyword evidence="18" id="KW-0256">Endoplasmic reticulum</keyword>
<evidence type="ECO:0000256" key="21">
    <source>
        <dbReference type="ARBA" id="ARBA00023098"/>
    </source>
</evidence>
<comment type="pathway">
    <text evidence="29">Phospholipid metabolism; phosphatidylethanolamine biosynthesis; phosphatidylethanolamine from CDP-diacylglycerol: step 1/2.</text>
</comment>
<evidence type="ECO:0000313" key="33">
    <source>
        <dbReference type="Proteomes" id="UP000054097"/>
    </source>
</evidence>
<dbReference type="GO" id="GO:0000724">
    <property type="term" value="P:double-strand break repair via homologous recombination"/>
    <property type="evidence" value="ECO:0007669"/>
    <property type="project" value="TreeGrafter"/>
</dbReference>
<accession>A0A0C3BC39</accession>
<keyword evidence="15" id="KW-0227">DNA damage</keyword>
<evidence type="ECO:0000256" key="5">
    <source>
        <dbReference type="ARBA" id="ARBA00005189"/>
    </source>
</evidence>
<evidence type="ECO:0000256" key="20">
    <source>
        <dbReference type="ARBA" id="ARBA00022989"/>
    </source>
</evidence>
<comment type="similarity">
    <text evidence="6">Belongs to the NSE1 family.</text>
</comment>
<dbReference type="NCBIfam" id="TIGR00473">
    <property type="entry name" value="pssA"/>
    <property type="match status" value="1"/>
</dbReference>
<comment type="similarity">
    <text evidence="7 30">Belongs to the CDP-alcohol phosphatidyltransferase class-I family.</text>
</comment>
<dbReference type="GO" id="GO:0006659">
    <property type="term" value="P:phosphatidylserine biosynthetic process"/>
    <property type="evidence" value="ECO:0007669"/>
    <property type="project" value="UniProtKB-ARBA"/>
</dbReference>
<feature type="compositionally biased region" description="Basic and acidic residues" evidence="31">
    <location>
        <begin position="441"/>
        <end position="452"/>
    </location>
</feature>
<keyword evidence="11" id="KW-0444">Lipid biosynthesis</keyword>
<dbReference type="AlphaFoldDB" id="A0A0C3BC39"/>
<feature type="region of interest" description="Disordered" evidence="31">
    <location>
        <begin position="465"/>
        <end position="487"/>
    </location>
</feature>
<feature type="compositionally biased region" description="Acidic residues" evidence="31">
    <location>
        <begin position="475"/>
        <end position="484"/>
    </location>
</feature>
<dbReference type="PROSITE" id="PS00379">
    <property type="entry name" value="CDP_ALCOHOL_P_TRANSF"/>
    <property type="match status" value="1"/>
</dbReference>
<protein>
    <recommendedName>
        <fullName evidence="10">CDP-diacylglycerol--serine O-phosphatidyltransferase</fullName>
        <ecNumber evidence="8">2.3.2.27</ecNumber>
        <ecNumber evidence="9">2.7.8.8</ecNumber>
    </recommendedName>
    <alternativeName>
        <fullName evidence="28">Phosphatidylserine synthase</fullName>
    </alternativeName>
</protein>
<keyword evidence="17" id="KW-0833">Ubl conjugation pathway</keyword>
<evidence type="ECO:0000256" key="25">
    <source>
        <dbReference type="ARBA" id="ARBA00023209"/>
    </source>
</evidence>
<evidence type="ECO:0000256" key="30">
    <source>
        <dbReference type="RuleBase" id="RU003750"/>
    </source>
</evidence>
<proteinExistence type="inferred from homology"/>
<dbReference type="GO" id="GO:0005634">
    <property type="term" value="C:nucleus"/>
    <property type="evidence" value="ECO:0007669"/>
    <property type="project" value="UniProtKB-SubCell"/>
</dbReference>
<keyword evidence="13" id="KW-0812">Transmembrane</keyword>
<evidence type="ECO:0000256" key="2">
    <source>
        <dbReference type="ARBA" id="ARBA00000900"/>
    </source>
</evidence>
<comment type="pathway">
    <text evidence="5">Lipid metabolism.</text>
</comment>
<evidence type="ECO:0000256" key="23">
    <source>
        <dbReference type="ARBA" id="ARBA00023172"/>
    </source>
</evidence>
<reference evidence="32 33" key="1">
    <citation type="submission" date="2014-04" db="EMBL/GenBank/DDBJ databases">
        <authorList>
            <consortium name="DOE Joint Genome Institute"/>
            <person name="Kuo A."/>
            <person name="Zuccaro A."/>
            <person name="Kohler A."/>
            <person name="Nagy L.G."/>
            <person name="Floudas D."/>
            <person name="Copeland A."/>
            <person name="Barry K.W."/>
            <person name="Cichocki N."/>
            <person name="Veneault-Fourrey C."/>
            <person name="LaButti K."/>
            <person name="Lindquist E.A."/>
            <person name="Lipzen A."/>
            <person name="Lundell T."/>
            <person name="Morin E."/>
            <person name="Murat C."/>
            <person name="Sun H."/>
            <person name="Tunlid A."/>
            <person name="Henrissat B."/>
            <person name="Grigoriev I.V."/>
            <person name="Hibbett D.S."/>
            <person name="Martin F."/>
            <person name="Nordberg H.P."/>
            <person name="Cantor M.N."/>
            <person name="Hua S.X."/>
        </authorList>
    </citation>
    <scope>NUCLEOTIDE SEQUENCE [LARGE SCALE GENOMIC DNA]</scope>
    <source>
        <strain evidence="32 33">MAFF 305830</strain>
    </source>
</reference>
<feature type="region of interest" description="Disordered" evidence="31">
    <location>
        <begin position="430"/>
        <end position="452"/>
    </location>
</feature>
<dbReference type="GO" id="GO:0005789">
    <property type="term" value="C:endoplasmic reticulum membrane"/>
    <property type="evidence" value="ECO:0007669"/>
    <property type="project" value="UniProtKB-SubCell"/>
</dbReference>
<evidence type="ECO:0000256" key="29">
    <source>
        <dbReference type="ARBA" id="ARBA00060701"/>
    </source>
</evidence>
<dbReference type="GO" id="GO:0061630">
    <property type="term" value="F:ubiquitin protein ligase activity"/>
    <property type="evidence" value="ECO:0007669"/>
    <property type="project" value="UniProtKB-EC"/>
</dbReference>
<feature type="compositionally biased region" description="Basic residues" evidence="31">
    <location>
        <begin position="517"/>
        <end position="529"/>
    </location>
</feature>
<organism evidence="32 33">
    <name type="scientific">Serendipita vermifera MAFF 305830</name>
    <dbReference type="NCBI Taxonomy" id="933852"/>
    <lineage>
        <taxon>Eukaryota</taxon>
        <taxon>Fungi</taxon>
        <taxon>Dikarya</taxon>
        <taxon>Basidiomycota</taxon>
        <taxon>Agaricomycotina</taxon>
        <taxon>Agaricomycetes</taxon>
        <taxon>Sebacinales</taxon>
        <taxon>Serendipitaceae</taxon>
        <taxon>Serendipita</taxon>
    </lineage>
</organism>
<evidence type="ECO:0000256" key="3">
    <source>
        <dbReference type="ARBA" id="ARBA00004123"/>
    </source>
</evidence>
<keyword evidence="33" id="KW-1185">Reference proteome</keyword>